<proteinExistence type="predicted"/>
<keyword evidence="3" id="KW-0805">Transcription regulation</keyword>
<keyword evidence="10" id="KW-1185">Reference proteome</keyword>
<dbReference type="InterPro" id="IPR021858">
    <property type="entry name" value="Fun_TF"/>
</dbReference>
<dbReference type="SMART" id="SM00066">
    <property type="entry name" value="GAL4"/>
    <property type="match status" value="1"/>
</dbReference>
<organism evidence="9 10">
    <name type="scientific">Emericellopsis atlantica</name>
    <dbReference type="NCBI Taxonomy" id="2614577"/>
    <lineage>
        <taxon>Eukaryota</taxon>
        <taxon>Fungi</taxon>
        <taxon>Dikarya</taxon>
        <taxon>Ascomycota</taxon>
        <taxon>Pezizomycotina</taxon>
        <taxon>Sordariomycetes</taxon>
        <taxon>Hypocreomycetidae</taxon>
        <taxon>Hypocreales</taxon>
        <taxon>Bionectriaceae</taxon>
        <taxon>Emericellopsis</taxon>
    </lineage>
</organism>
<gene>
    <name evidence="9" type="ORF">F5Z01DRAFT_497552</name>
</gene>
<name>A0A9P8CRC6_9HYPO</name>
<dbReference type="PROSITE" id="PS00463">
    <property type="entry name" value="ZN2_CY6_FUNGAL_1"/>
    <property type="match status" value="1"/>
</dbReference>
<dbReference type="Pfam" id="PF11951">
    <property type="entry name" value="Fungal_trans_2"/>
    <property type="match status" value="1"/>
</dbReference>
<dbReference type="GO" id="GO:0008270">
    <property type="term" value="F:zinc ion binding"/>
    <property type="evidence" value="ECO:0007669"/>
    <property type="project" value="InterPro"/>
</dbReference>
<keyword evidence="5" id="KW-0804">Transcription</keyword>
<evidence type="ECO:0000313" key="9">
    <source>
        <dbReference type="EMBL" id="KAG9256197.1"/>
    </source>
</evidence>
<dbReference type="EMBL" id="MU251248">
    <property type="protein sequence ID" value="KAG9256197.1"/>
    <property type="molecule type" value="Genomic_DNA"/>
</dbReference>
<dbReference type="SUPFAM" id="SSF57701">
    <property type="entry name" value="Zn2/Cys6 DNA-binding domain"/>
    <property type="match status" value="1"/>
</dbReference>
<reference evidence="9" key="1">
    <citation type="journal article" date="2021" name="IMA Fungus">
        <title>Genomic characterization of three marine fungi, including Emericellopsis atlantica sp. nov. with signatures of a generalist lifestyle and marine biomass degradation.</title>
        <authorList>
            <person name="Hagestad O.C."/>
            <person name="Hou L."/>
            <person name="Andersen J.H."/>
            <person name="Hansen E.H."/>
            <person name="Altermark B."/>
            <person name="Li C."/>
            <person name="Kuhnert E."/>
            <person name="Cox R.J."/>
            <person name="Crous P.W."/>
            <person name="Spatafora J.W."/>
            <person name="Lail K."/>
            <person name="Amirebrahimi M."/>
            <person name="Lipzen A."/>
            <person name="Pangilinan J."/>
            <person name="Andreopoulos W."/>
            <person name="Hayes R.D."/>
            <person name="Ng V."/>
            <person name="Grigoriev I.V."/>
            <person name="Jackson S.A."/>
            <person name="Sutton T.D.S."/>
            <person name="Dobson A.D.W."/>
            <person name="Rama T."/>
        </authorList>
    </citation>
    <scope>NUCLEOTIDE SEQUENCE</scope>
    <source>
        <strain evidence="9">TS7</strain>
    </source>
</reference>
<dbReference type="GeneID" id="70291163"/>
<dbReference type="CDD" id="cd00067">
    <property type="entry name" value="GAL4"/>
    <property type="match status" value="1"/>
</dbReference>
<comment type="caution">
    <text evidence="9">The sequence shown here is derived from an EMBL/GenBank/DDBJ whole genome shotgun (WGS) entry which is preliminary data.</text>
</comment>
<keyword evidence="2" id="KW-0862">Zinc</keyword>
<dbReference type="Proteomes" id="UP000887229">
    <property type="component" value="Unassembled WGS sequence"/>
</dbReference>
<dbReference type="InterPro" id="IPR052360">
    <property type="entry name" value="Transcr_Regulatory_Proteins"/>
</dbReference>
<evidence type="ECO:0000259" key="8">
    <source>
        <dbReference type="PROSITE" id="PS50048"/>
    </source>
</evidence>
<protein>
    <recommendedName>
        <fullName evidence="8">Zn(2)-C6 fungal-type domain-containing protein</fullName>
    </recommendedName>
</protein>
<evidence type="ECO:0000256" key="1">
    <source>
        <dbReference type="ARBA" id="ARBA00022723"/>
    </source>
</evidence>
<accession>A0A9P8CRC6</accession>
<evidence type="ECO:0000313" key="10">
    <source>
        <dbReference type="Proteomes" id="UP000887229"/>
    </source>
</evidence>
<evidence type="ECO:0000256" key="5">
    <source>
        <dbReference type="ARBA" id="ARBA00023163"/>
    </source>
</evidence>
<dbReference type="InterPro" id="IPR001138">
    <property type="entry name" value="Zn2Cys6_DnaBD"/>
</dbReference>
<keyword evidence="4" id="KW-0238">DNA-binding</keyword>
<evidence type="ECO:0000256" key="2">
    <source>
        <dbReference type="ARBA" id="ARBA00022833"/>
    </source>
</evidence>
<evidence type="ECO:0000256" key="7">
    <source>
        <dbReference type="SAM" id="MobiDB-lite"/>
    </source>
</evidence>
<dbReference type="PANTHER" id="PTHR36206">
    <property type="entry name" value="ASPERCRYPTIN BIOSYNTHESIS CLUSTER-SPECIFIC TRANSCRIPTION REGULATOR ATNN-RELATED"/>
    <property type="match status" value="1"/>
</dbReference>
<dbReference type="OrthoDB" id="3172332at2759"/>
<dbReference type="Pfam" id="PF00172">
    <property type="entry name" value="Zn_clus"/>
    <property type="match status" value="1"/>
</dbReference>
<dbReference type="PROSITE" id="PS50048">
    <property type="entry name" value="ZN2_CY6_FUNGAL_2"/>
    <property type="match status" value="1"/>
</dbReference>
<evidence type="ECO:0000256" key="3">
    <source>
        <dbReference type="ARBA" id="ARBA00023015"/>
    </source>
</evidence>
<dbReference type="GO" id="GO:0000981">
    <property type="term" value="F:DNA-binding transcription factor activity, RNA polymerase II-specific"/>
    <property type="evidence" value="ECO:0007669"/>
    <property type="project" value="InterPro"/>
</dbReference>
<dbReference type="PANTHER" id="PTHR36206:SF16">
    <property type="entry name" value="TRANSCRIPTION FACTOR DOMAIN-CONTAINING PROTEIN-RELATED"/>
    <property type="match status" value="1"/>
</dbReference>
<feature type="region of interest" description="Disordered" evidence="7">
    <location>
        <begin position="1"/>
        <end position="20"/>
    </location>
</feature>
<keyword evidence="1" id="KW-0479">Metal-binding</keyword>
<dbReference type="Gene3D" id="4.10.240.10">
    <property type="entry name" value="Zn(2)-C6 fungal-type DNA-binding domain"/>
    <property type="match status" value="1"/>
</dbReference>
<dbReference type="RefSeq" id="XP_046120121.1">
    <property type="nucleotide sequence ID" value="XM_046260260.1"/>
</dbReference>
<sequence length="567" mass="63226">MAEAAGPTMTKARVGRSGPKVKSGCRTCKIRRVKCDEGRPACRKCVSTGRKCDGYGIWGGGSSTHTHHTDGRLALKRNPFPLFVDAPGEDEHCCFEWFRSRTAKKLPGPFEPVFWETVVLGASFEEPAVLHAVLALGLAHKKESLEGDCQDVAMDAPDEEEQFILRHYSESIRQLAPHFVNKSRSSIRVALIACMVFVCLEFIRGRYRTGNEHLNNGMRLLGQLAGQGSTIDLKASRDPVDTWLLETFAKLNLQSNLLGQGTRFLYQARQGLDMYPLPVLFKTMGDARKRLDWLQHEIGQMAGEREHCSAASPQPLQVMSCRQQLLVTQLIAWKRVCDVSRSTLLASMGPIGRIMYTILHLYYHMAFIMASTCLADTEDVYDQHTEDFLEIVNEAIALHQCIASDGLGASPFAHRPDVAPFTSDKGWIPPLYFTAIKCRAHRVRLHAVRLLSTIPSKEGIWDAKLAATIGAEVMRLEEQGLDPNLKNKDNFAPHSAPSADEARSCFAPCESRLRHVQVTLPNGRHDKTAIRCIPVTRYAVNDAILREYDPVQNVWQDAPESVNVPIG</sequence>
<keyword evidence="6" id="KW-0539">Nucleus</keyword>
<feature type="domain" description="Zn(2)-C6 fungal-type" evidence="8">
    <location>
        <begin position="24"/>
        <end position="52"/>
    </location>
</feature>
<dbReference type="GO" id="GO:0003677">
    <property type="term" value="F:DNA binding"/>
    <property type="evidence" value="ECO:0007669"/>
    <property type="project" value="UniProtKB-KW"/>
</dbReference>
<dbReference type="AlphaFoldDB" id="A0A9P8CRC6"/>
<dbReference type="InterPro" id="IPR036864">
    <property type="entry name" value="Zn2-C6_fun-type_DNA-bd_sf"/>
</dbReference>
<evidence type="ECO:0000256" key="6">
    <source>
        <dbReference type="ARBA" id="ARBA00023242"/>
    </source>
</evidence>
<evidence type="ECO:0000256" key="4">
    <source>
        <dbReference type="ARBA" id="ARBA00023125"/>
    </source>
</evidence>